<dbReference type="AlphaFoldDB" id="A0AAV9Z4I0"/>
<feature type="compositionally biased region" description="Basic residues" evidence="1">
    <location>
        <begin position="207"/>
        <end position="218"/>
    </location>
</feature>
<feature type="compositionally biased region" description="Polar residues" evidence="1">
    <location>
        <begin position="1"/>
        <end position="14"/>
    </location>
</feature>
<feature type="region of interest" description="Disordered" evidence="1">
    <location>
        <begin position="248"/>
        <end position="276"/>
    </location>
</feature>
<comment type="caution">
    <text evidence="2">The sequence shown here is derived from an EMBL/GenBank/DDBJ whole genome shotgun (WGS) entry which is preliminary data.</text>
</comment>
<dbReference type="Proteomes" id="UP001362999">
    <property type="component" value="Unassembled WGS sequence"/>
</dbReference>
<dbReference type="EMBL" id="JAWWNJ010000214">
    <property type="protein sequence ID" value="KAK6971374.1"/>
    <property type="molecule type" value="Genomic_DNA"/>
</dbReference>
<accession>A0AAV9Z4I0</accession>
<feature type="compositionally biased region" description="Polar residues" evidence="1">
    <location>
        <begin position="145"/>
        <end position="158"/>
    </location>
</feature>
<evidence type="ECO:0000313" key="2">
    <source>
        <dbReference type="EMBL" id="KAK6971374.1"/>
    </source>
</evidence>
<feature type="region of interest" description="Disordered" evidence="1">
    <location>
        <begin position="197"/>
        <end position="235"/>
    </location>
</feature>
<protein>
    <submittedName>
        <fullName evidence="2">Uncharacterized protein</fullName>
    </submittedName>
</protein>
<feature type="region of interest" description="Disordered" evidence="1">
    <location>
        <begin position="129"/>
        <end position="179"/>
    </location>
</feature>
<feature type="region of interest" description="Disordered" evidence="1">
    <location>
        <begin position="1"/>
        <end position="20"/>
    </location>
</feature>
<feature type="compositionally biased region" description="Basic and acidic residues" evidence="1">
    <location>
        <begin position="197"/>
        <end position="206"/>
    </location>
</feature>
<feature type="compositionally biased region" description="Basic and acidic residues" evidence="1">
    <location>
        <begin position="161"/>
        <end position="179"/>
    </location>
</feature>
<evidence type="ECO:0000313" key="3">
    <source>
        <dbReference type="Proteomes" id="UP001362999"/>
    </source>
</evidence>
<sequence length="276" mass="30729">MNIDTPSVDPSHTFPSAPAPPLFMRTALEKPLHHFRILPDPCIPSKIEFLPLPRSNPTPSHPSTQNSRYSDILHKPPQTAAEAQLMLALQESEARNTVQKNAMMQMQATTILAGMYNNRAQDAAAGIRGAEEEKRAGRGRWGMETRSTSRGMISSSLLRRTTGDGRRRRVEKEKRQEQREARAVELAEWQKANEAMLREEQDEKGGTRGRCRSVGGRKSRGEGGKKAAGVGVKPKLADYGVESLLPRPKKVVEEEDDEENGRRGLRGTEATMVKIR</sequence>
<evidence type="ECO:0000256" key="1">
    <source>
        <dbReference type="SAM" id="MobiDB-lite"/>
    </source>
</evidence>
<reference evidence="2 3" key="1">
    <citation type="journal article" date="2024" name="J Genomics">
        <title>Draft genome sequencing and assembly of Favolaschia claudopus CIRM-BRFM 2984 isolated from oak limbs.</title>
        <authorList>
            <person name="Navarro D."/>
            <person name="Drula E."/>
            <person name="Chaduli D."/>
            <person name="Cazenave R."/>
            <person name="Ahrendt S."/>
            <person name="Wang J."/>
            <person name="Lipzen A."/>
            <person name="Daum C."/>
            <person name="Barry K."/>
            <person name="Grigoriev I.V."/>
            <person name="Favel A."/>
            <person name="Rosso M.N."/>
            <person name="Martin F."/>
        </authorList>
    </citation>
    <scope>NUCLEOTIDE SEQUENCE [LARGE SCALE GENOMIC DNA]</scope>
    <source>
        <strain evidence="2 3">CIRM-BRFM 2984</strain>
    </source>
</reference>
<name>A0AAV9Z4I0_9AGAR</name>
<keyword evidence="3" id="KW-1185">Reference proteome</keyword>
<proteinExistence type="predicted"/>
<gene>
    <name evidence="2" type="ORF">R3P38DRAFT_3379803</name>
</gene>
<organism evidence="2 3">
    <name type="scientific">Favolaschia claudopus</name>
    <dbReference type="NCBI Taxonomy" id="2862362"/>
    <lineage>
        <taxon>Eukaryota</taxon>
        <taxon>Fungi</taxon>
        <taxon>Dikarya</taxon>
        <taxon>Basidiomycota</taxon>
        <taxon>Agaricomycotina</taxon>
        <taxon>Agaricomycetes</taxon>
        <taxon>Agaricomycetidae</taxon>
        <taxon>Agaricales</taxon>
        <taxon>Marasmiineae</taxon>
        <taxon>Mycenaceae</taxon>
        <taxon>Favolaschia</taxon>
    </lineage>
</organism>